<keyword evidence="2" id="KW-0732">Signal</keyword>
<dbReference type="Proteomes" id="UP001501196">
    <property type="component" value="Unassembled WGS sequence"/>
</dbReference>
<feature type="region of interest" description="Disordered" evidence="1">
    <location>
        <begin position="29"/>
        <end position="49"/>
    </location>
</feature>
<evidence type="ECO:0000313" key="3">
    <source>
        <dbReference type="EMBL" id="GAA2028156.1"/>
    </source>
</evidence>
<name>A0ABN2U416_9MICO</name>
<accession>A0ABN2U416</accession>
<proteinExistence type="predicted"/>
<feature type="signal peptide" evidence="2">
    <location>
        <begin position="1"/>
        <end position="26"/>
    </location>
</feature>
<dbReference type="EMBL" id="BAAAPW010000001">
    <property type="protein sequence ID" value="GAA2028156.1"/>
    <property type="molecule type" value="Genomic_DNA"/>
</dbReference>
<feature type="chain" id="PRO_5046966027" description="DUF4232 domain-containing protein" evidence="2">
    <location>
        <begin position="27"/>
        <end position="296"/>
    </location>
</feature>
<dbReference type="RefSeq" id="WP_344369846.1">
    <property type="nucleotide sequence ID" value="NZ_BAAAPW010000001.1"/>
</dbReference>
<protein>
    <recommendedName>
        <fullName evidence="5">DUF4232 domain-containing protein</fullName>
    </recommendedName>
</protein>
<evidence type="ECO:0008006" key="5">
    <source>
        <dbReference type="Google" id="ProtNLM"/>
    </source>
</evidence>
<evidence type="ECO:0000313" key="4">
    <source>
        <dbReference type="Proteomes" id="UP001501196"/>
    </source>
</evidence>
<organism evidence="3 4">
    <name type="scientific">Agromyces tropicus</name>
    <dbReference type="NCBI Taxonomy" id="555371"/>
    <lineage>
        <taxon>Bacteria</taxon>
        <taxon>Bacillati</taxon>
        <taxon>Actinomycetota</taxon>
        <taxon>Actinomycetes</taxon>
        <taxon>Micrococcales</taxon>
        <taxon>Microbacteriaceae</taxon>
        <taxon>Agromyces</taxon>
    </lineage>
</organism>
<evidence type="ECO:0000256" key="2">
    <source>
        <dbReference type="SAM" id="SignalP"/>
    </source>
</evidence>
<evidence type="ECO:0000256" key="1">
    <source>
        <dbReference type="SAM" id="MobiDB-lite"/>
    </source>
</evidence>
<gene>
    <name evidence="3" type="ORF">GCM10009819_09620</name>
</gene>
<sequence>MPRAARSRARRVAALLALALAAPLAACTTSTGDAGAEPGPLPDGLGVSVQQGRLDVPQGRLVLHFENTGDPLTVTSLVVHSPALEPGMERDDPFELGRDDAIDIRLDLPGSICDGDPADIGVDVAATTEDGTALAGTLQPDDPFDTMARIADTDCLAESVAGVATIALPERLRTTGSGADRRAWIDVRVEPVASGDGTLRIDGVSATTLIGNEDGQDWPLSIEVGAGDEPVEVALAVRPARCDAHALADDKRGTILPFTVATGDGRSGRLELASGPELKADLYAYYAERCELGPAG</sequence>
<reference evidence="3 4" key="1">
    <citation type="journal article" date="2019" name="Int. J. Syst. Evol. Microbiol.">
        <title>The Global Catalogue of Microorganisms (GCM) 10K type strain sequencing project: providing services to taxonomists for standard genome sequencing and annotation.</title>
        <authorList>
            <consortium name="The Broad Institute Genomics Platform"/>
            <consortium name="The Broad Institute Genome Sequencing Center for Infectious Disease"/>
            <person name="Wu L."/>
            <person name="Ma J."/>
        </authorList>
    </citation>
    <scope>NUCLEOTIDE SEQUENCE [LARGE SCALE GENOMIC DNA]</scope>
    <source>
        <strain evidence="3 4">JCM 15672</strain>
    </source>
</reference>
<comment type="caution">
    <text evidence="3">The sequence shown here is derived from an EMBL/GenBank/DDBJ whole genome shotgun (WGS) entry which is preliminary data.</text>
</comment>
<keyword evidence="4" id="KW-1185">Reference proteome</keyword>